<name>A0AAQ3MI39_VIGMU</name>
<organism evidence="2 3">
    <name type="scientific">Vigna mungo</name>
    <name type="common">Black gram</name>
    <name type="synonym">Phaseolus mungo</name>
    <dbReference type="NCBI Taxonomy" id="3915"/>
    <lineage>
        <taxon>Eukaryota</taxon>
        <taxon>Viridiplantae</taxon>
        <taxon>Streptophyta</taxon>
        <taxon>Embryophyta</taxon>
        <taxon>Tracheophyta</taxon>
        <taxon>Spermatophyta</taxon>
        <taxon>Magnoliopsida</taxon>
        <taxon>eudicotyledons</taxon>
        <taxon>Gunneridae</taxon>
        <taxon>Pentapetalae</taxon>
        <taxon>rosids</taxon>
        <taxon>fabids</taxon>
        <taxon>Fabales</taxon>
        <taxon>Fabaceae</taxon>
        <taxon>Papilionoideae</taxon>
        <taxon>50 kb inversion clade</taxon>
        <taxon>NPAAA clade</taxon>
        <taxon>indigoferoid/millettioid clade</taxon>
        <taxon>Phaseoleae</taxon>
        <taxon>Vigna</taxon>
    </lineage>
</organism>
<evidence type="ECO:0000313" key="3">
    <source>
        <dbReference type="Proteomes" id="UP001374535"/>
    </source>
</evidence>
<feature type="domain" description="Retroviral polymerase SH3-like" evidence="1">
    <location>
        <begin position="2"/>
        <end position="58"/>
    </location>
</feature>
<dbReference type="EMBL" id="CP144690">
    <property type="protein sequence ID" value="WVY91651.1"/>
    <property type="molecule type" value="Genomic_DNA"/>
</dbReference>
<evidence type="ECO:0000313" key="2">
    <source>
        <dbReference type="EMBL" id="WVY91651.1"/>
    </source>
</evidence>
<dbReference type="Proteomes" id="UP001374535">
    <property type="component" value="Chromosome 11"/>
</dbReference>
<dbReference type="Pfam" id="PF25597">
    <property type="entry name" value="SH3_retrovirus"/>
    <property type="match status" value="1"/>
</dbReference>
<accession>A0AAQ3MI39</accession>
<protein>
    <recommendedName>
        <fullName evidence="1">Retroviral polymerase SH3-like domain-containing protein</fullName>
    </recommendedName>
</protein>
<gene>
    <name evidence="2" type="ORF">V8G54_037165</name>
</gene>
<sequence>RVPVQARDKLDPRVVKCIFLGYLATQKGYKCYDPIIKKWYISADVTFLETEPFFNKTSPIEQCLEDPHENTEFLILPYTNRSEPPTIQHNSKQGSEAEMDTNFPIVATQIEVDKVYTRRKKIPDMMQVHESNPSSAPENEEILEPENEIDLPIAIRKGARNCTKKPLYPLSNYVSYDRLSANYKSFIANLNSVVIPNNITKALAKKEWRDAMQVEMTTLEKNNTWEIVDKPKEKNIVDCKWIFTVKYNVDGS</sequence>
<dbReference type="InterPro" id="IPR057670">
    <property type="entry name" value="SH3_retrovirus"/>
</dbReference>
<evidence type="ECO:0000259" key="1">
    <source>
        <dbReference type="Pfam" id="PF25597"/>
    </source>
</evidence>
<dbReference type="AlphaFoldDB" id="A0AAQ3MI39"/>
<feature type="non-terminal residue" evidence="2">
    <location>
        <position position="1"/>
    </location>
</feature>
<reference evidence="2 3" key="1">
    <citation type="journal article" date="2023" name="Life. Sci Alliance">
        <title>Evolutionary insights into 3D genome organization and epigenetic landscape of Vigna mungo.</title>
        <authorList>
            <person name="Junaid A."/>
            <person name="Singh B."/>
            <person name="Bhatia S."/>
        </authorList>
    </citation>
    <scope>NUCLEOTIDE SEQUENCE [LARGE SCALE GENOMIC DNA]</scope>
    <source>
        <strain evidence="2">Urdbean</strain>
    </source>
</reference>
<keyword evidence="3" id="KW-1185">Reference proteome</keyword>
<feature type="non-terminal residue" evidence="2">
    <location>
        <position position="252"/>
    </location>
</feature>
<proteinExistence type="predicted"/>